<evidence type="ECO:0000313" key="14">
    <source>
        <dbReference type="EMBL" id="MCM1989543.1"/>
    </source>
</evidence>
<keyword evidence="15" id="KW-1185">Reference proteome</keyword>
<dbReference type="InterPro" id="IPR036794">
    <property type="entry name" value="ATP_F1_dsu/esu_C_sf"/>
</dbReference>
<evidence type="ECO:0000256" key="1">
    <source>
        <dbReference type="ARBA" id="ARBA00004202"/>
    </source>
</evidence>
<dbReference type="GO" id="GO:0005886">
    <property type="term" value="C:plasma membrane"/>
    <property type="evidence" value="ECO:0007669"/>
    <property type="project" value="UniProtKB-SubCell"/>
</dbReference>
<dbReference type="PANTHER" id="PTHR13822">
    <property type="entry name" value="ATP SYNTHASE DELTA/EPSILON CHAIN"/>
    <property type="match status" value="1"/>
</dbReference>
<dbReference type="Pfam" id="PF00401">
    <property type="entry name" value="ATP-synt_DE"/>
    <property type="match status" value="1"/>
</dbReference>
<organism evidence="14 15">
    <name type="scientific">Oceanirhabdus seepicola</name>
    <dbReference type="NCBI Taxonomy" id="2828781"/>
    <lineage>
        <taxon>Bacteria</taxon>
        <taxon>Bacillati</taxon>
        <taxon>Bacillota</taxon>
        <taxon>Clostridia</taxon>
        <taxon>Eubacteriales</taxon>
        <taxon>Clostridiaceae</taxon>
        <taxon>Oceanirhabdus</taxon>
    </lineage>
</organism>
<keyword evidence="9" id="KW-0375">Hydrogen ion transport</keyword>
<evidence type="ECO:0000256" key="5">
    <source>
        <dbReference type="ARBA" id="ARBA00023065"/>
    </source>
</evidence>
<evidence type="ECO:0000256" key="3">
    <source>
        <dbReference type="ARBA" id="ARBA00022448"/>
    </source>
</evidence>
<proteinExistence type="inferred from homology"/>
<keyword evidence="4 9" id="KW-1003">Cell membrane</keyword>
<gene>
    <name evidence="9 14" type="primary">atpC</name>
    <name evidence="14" type="ORF">KDK92_07300</name>
</gene>
<comment type="subcellular location">
    <subcellularLocation>
        <location evidence="1 9">Cell membrane</location>
        <topology evidence="1 9">Peripheral membrane protein</topology>
    </subcellularLocation>
</comment>
<evidence type="ECO:0000256" key="10">
    <source>
        <dbReference type="RuleBase" id="RU003656"/>
    </source>
</evidence>
<dbReference type="InterPro" id="IPR036771">
    <property type="entry name" value="ATPsynth_dsu/esu_N"/>
</dbReference>
<keyword evidence="7 9" id="KW-0139">CF(1)</keyword>
<keyword evidence="5 9" id="KW-0406">Ion transport</keyword>
<feature type="domain" description="ATP synthase epsilon subunit C-terminal" evidence="12">
    <location>
        <begin position="88"/>
        <end position="132"/>
    </location>
</feature>
<dbReference type="EMBL" id="JAGSOJ010000001">
    <property type="protein sequence ID" value="MCM1989543.1"/>
    <property type="molecule type" value="Genomic_DNA"/>
</dbReference>
<evidence type="ECO:0000259" key="13">
    <source>
        <dbReference type="Pfam" id="PF02823"/>
    </source>
</evidence>
<evidence type="ECO:0000256" key="9">
    <source>
        <dbReference type="HAMAP-Rule" id="MF_00530"/>
    </source>
</evidence>
<dbReference type="InterPro" id="IPR020547">
    <property type="entry name" value="ATP_synth_F1_esu_C"/>
</dbReference>
<comment type="subunit">
    <text evidence="9 10">F-type ATPases have 2 components, CF(1) - the catalytic core - and CF(0) - the membrane proton channel. CF(1) has five subunits: alpha(3), beta(3), gamma(1), delta(1), epsilon(1). CF(0) has three main subunits: a, b and c.</text>
</comment>
<dbReference type="HAMAP" id="MF_00530">
    <property type="entry name" value="ATP_synth_epsil_bac"/>
    <property type="match status" value="1"/>
</dbReference>
<evidence type="ECO:0000256" key="2">
    <source>
        <dbReference type="ARBA" id="ARBA00005712"/>
    </source>
</evidence>
<dbReference type="PANTHER" id="PTHR13822:SF10">
    <property type="entry name" value="ATP SYNTHASE EPSILON CHAIN, CHLOROPLASTIC"/>
    <property type="match status" value="1"/>
</dbReference>
<protein>
    <recommendedName>
        <fullName evidence="9">ATP synthase epsilon chain</fullName>
    </recommendedName>
    <alternativeName>
        <fullName evidence="9">ATP synthase F1 sector epsilon subunit</fullName>
    </alternativeName>
    <alternativeName>
        <fullName evidence="9">F-ATPase epsilon subunit</fullName>
    </alternativeName>
</protein>
<evidence type="ECO:0000256" key="8">
    <source>
        <dbReference type="ARBA" id="ARBA00023310"/>
    </source>
</evidence>
<sequence>MMKNFKLRILTNDSNVFEGEVVKLFTEDSDGKFEILANHSSLITMIIPCKTRFQSENGEEKILFISKGILKIHNKEVEILCESSEFKEEIDKDRAKKAKERAEKRLTEKSEDIDIKRAKAALLRAEIRLSISE</sequence>
<dbReference type="SUPFAM" id="SSF51344">
    <property type="entry name" value="Epsilon subunit of F1F0-ATP synthase N-terminal domain"/>
    <property type="match status" value="1"/>
</dbReference>
<dbReference type="Gene3D" id="2.60.15.10">
    <property type="entry name" value="F0F1 ATP synthase delta/epsilon subunit, N-terminal"/>
    <property type="match status" value="1"/>
</dbReference>
<dbReference type="Proteomes" id="UP001056429">
    <property type="component" value="Unassembled WGS sequence"/>
</dbReference>
<evidence type="ECO:0000256" key="11">
    <source>
        <dbReference type="SAM" id="Coils"/>
    </source>
</evidence>
<feature type="domain" description="ATP synthase F1 complex delta/epsilon subunit N-terminal" evidence="13">
    <location>
        <begin position="5"/>
        <end position="83"/>
    </location>
</feature>
<dbReference type="NCBIfam" id="TIGR01216">
    <property type="entry name" value="ATP_synt_epsi"/>
    <property type="match status" value="1"/>
</dbReference>
<name>A0A9J6NYE2_9CLOT</name>
<dbReference type="InterPro" id="IPR020546">
    <property type="entry name" value="ATP_synth_F1_dsu/esu_N"/>
</dbReference>
<feature type="coiled-coil region" evidence="11">
    <location>
        <begin position="92"/>
        <end position="119"/>
    </location>
</feature>
<dbReference type="AlphaFoldDB" id="A0A9J6NYE2"/>
<evidence type="ECO:0000256" key="7">
    <source>
        <dbReference type="ARBA" id="ARBA00023196"/>
    </source>
</evidence>
<dbReference type="CDD" id="cd12152">
    <property type="entry name" value="F1-ATPase_delta"/>
    <property type="match status" value="1"/>
</dbReference>
<reference evidence="14" key="1">
    <citation type="journal article" date="2021" name="mSystems">
        <title>Bacteria and Archaea Synergistically Convert Glycine Betaine to Biogenic Methane in the Formosa Cold Seep of the South China Sea.</title>
        <authorList>
            <person name="Li L."/>
            <person name="Zhang W."/>
            <person name="Zhang S."/>
            <person name="Song L."/>
            <person name="Sun Q."/>
            <person name="Zhang H."/>
            <person name="Xiang H."/>
            <person name="Dong X."/>
        </authorList>
    </citation>
    <scope>NUCLEOTIDE SEQUENCE</scope>
    <source>
        <strain evidence="14">ZWT</strain>
    </source>
</reference>
<evidence type="ECO:0000256" key="6">
    <source>
        <dbReference type="ARBA" id="ARBA00023136"/>
    </source>
</evidence>
<keyword evidence="3 9" id="KW-0813">Transport</keyword>
<keyword evidence="11" id="KW-0175">Coiled coil</keyword>
<evidence type="ECO:0000313" key="15">
    <source>
        <dbReference type="Proteomes" id="UP001056429"/>
    </source>
</evidence>
<reference evidence="14" key="2">
    <citation type="submission" date="2021-04" db="EMBL/GenBank/DDBJ databases">
        <authorList>
            <person name="Dong X."/>
        </authorList>
    </citation>
    <scope>NUCLEOTIDE SEQUENCE</scope>
    <source>
        <strain evidence="14">ZWT</strain>
    </source>
</reference>
<dbReference type="GO" id="GO:0045259">
    <property type="term" value="C:proton-transporting ATP synthase complex"/>
    <property type="evidence" value="ECO:0007669"/>
    <property type="project" value="UniProtKB-KW"/>
</dbReference>
<dbReference type="GO" id="GO:0046933">
    <property type="term" value="F:proton-transporting ATP synthase activity, rotational mechanism"/>
    <property type="evidence" value="ECO:0007669"/>
    <property type="project" value="UniProtKB-UniRule"/>
</dbReference>
<dbReference type="Gene3D" id="1.20.5.440">
    <property type="entry name" value="ATP synthase delta/epsilon subunit, C-terminal domain"/>
    <property type="match status" value="1"/>
</dbReference>
<keyword evidence="6 9" id="KW-0472">Membrane</keyword>
<accession>A0A9J6NYE2</accession>
<comment type="caution">
    <text evidence="14">The sequence shown here is derived from an EMBL/GenBank/DDBJ whole genome shotgun (WGS) entry which is preliminary data.</text>
</comment>
<dbReference type="InterPro" id="IPR001469">
    <property type="entry name" value="ATP_synth_F1_dsu/esu"/>
</dbReference>
<dbReference type="Pfam" id="PF02823">
    <property type="entry name" value="ATP-synt_DE_N"/>
    <property type="match status" value="1"/>
</dbReference>
<keyword evidence="8 9" id="KW-0066">ATP synthesis</keyword>
<dbReference type="SUPFAM" id="SSF46604">
    <property type="entry name" value="Epsilon subunit of F1F0-ATP synthase C-terminal domain"/>
    <property type="match status" value="1"/>
</dbReference>
<dbReference type="GO" id="GO:0005524">
    <property type="term" value="F:ATP binding"/>
    <property type="evidence" value="ECO:0007669"/>
    <property type="project" value="UniProtKB-UniRule"/>
</dbReference>
<comment type="function">
    <text evidence="9">Produces ATP from ADP in the presence of a proton gradient across the membrane.</text>
</comment>
<evidence type="ECO:0000259" key="12">
    <source>
        <dbReference type="Pfam" id="PF00401"/>
    </source>
</evidence>
<evidence type="ECO:0000256" key="4">
    <source>
        <dbReference type="ARBA" id="ARBA00022475"/>
    </source>
</evidence>
<comment type="similarity">
    <text evidence="2 9 10">Belongs to the ATPase epsilon chain family.</text>
</comment>